<evidence type="ECO:0000313" key="2">
    <source>
        <dbReference type="Proteomes" id="UP001159363"/>
    </source>
</evidence>
<proteinExistence type="predicted"/>
<name>A0ABQ9G436_9NEOP</name>
<reference evidence="1 2" key="1">
    <citation type="submission" date="2023-02" db="EMBL/GenBank/DDBJ databases">
        <title>LHISI_Scaffold_Assembly.</title>
        <authorList>
            <person name="Stuart O.P."/>
            <person name="Cleave R."/>
            <person name="Magrath M.J.L."/>
            <person name="Mikheyev A.S."/>
        </authorList>
    </citation>
    <scope>NUCLEOTIDE SEQUENCE [LARGE SCALE GENOMIC DNA]</scope>
    <source>
        <strain evidence="1">Daus_M_001</strain>
        <tissue evidence="1">Leg muscle</tissue>
    </source>
</reference>
<organism evidence="1 2">
    <name type="scientific">Dryococelus australis</name>
    <dbReference type="NCBI Taxonomy" id="614101"/>
    <lineage>
        <taxon>Eukaryota</taxon>
        <taxon>Metazoa</taxon>
        <taxon>Ecdysozoa</taxon>
        <taxon>Arthropoda</taxon>
        <taxon>Hexapoda</taxon>
        <taxon>Insecta</taxon>
        <taxon>Pterygota</taxon>
        <taxon>Neoptera</taxon>
        <taxon>Polyneoptera</taxon>
        <taxon>Phasmatodea</taxon>
        <taxon>Verophasmatodea</taxon>
        <taxon>Anareolatae</taxon>
        <taxon>Phasmatidae</taxon>
        <taxon>Eurycanthinae</taxon>
        <taxon>Dryococelus</taxon>
    </lineage>
</organism>
<evidence type="ECO:0000313" key="1">
    <source>
        <dbReference type="EMBL" id="KAJ8867217.1"/>
    </source>
</evidence>
<dbReference type="EMBL" id="JARBHB010000015">
    <property type="protein sequence ID" value="KAJ8867217.1"/>
    <property type="molecule type" value="Genomic_DNA"/>
</dbReference>
<dbReference type="Proteomes" id="UP001159363">
    <property type="component" value="Chromosome 14"/>
</dbReference>
<sequence>MGAAGRRQRPRGKEIRERVKWAVVKKSACCMLLEKGWSKKGLLLRHKPVLKAESENTSTVHRLTLPHILGEGGTVAERLACSPPTKAIRVLSPAGSLRIFAFGNRTTDDAVGQRVFSGISRFPRPFIPALHHSQLTSPSLALKTSLWEIRSAAKDVWGMWSATKDVWEMWCATKDVWEIRSATKDVWEMWSATKDVWEMWCATKDVWEIRSATKDVWEMWSATKDVWEIRSATKDVWEMWCATKDVWEIRSATKDVWEMWSATKDVWEMWSATKDLWEKNYHGGGGASKLRGRSSSEHVDHCHLLKSAVCA</sequence>
<keyword evidence="2" id="KW-1185">Reference proteome</keyword>
<gene>
    <name evidence="1" type="ORF">PR048_031012</name>
</gene>
<comment type="caution">
    <text evidence="1">The sequence shown here is derived from an EMBL/GenBank/DDBJ whole genome shotgun (WGS) entry which is preliminary data.</text>
</comment>
<protein>
    <submittedName>
        <fullName evidence="1">Uncharacterized protein</fullName>
    </submittedName>
</protein>
<accession>A0ABQ9G436</accession>